<accession>A0ABX2SL96</accession>
<dbReference type="EMBL" id="JACBZN010000001">
    <property type="protein sequence ID" value="NYI38092.1"/>
    <property type="molecule type" value="Genomic_DNA"/>
</dbReference>
<dbReference type="Proteomes" id="UP000587211">
    <property type="component" value="Unassembled WGS sequence"/>
</dbReference>
<protein>
    <submittedName>
        <fullName evidence="1">Uncharacterized protein YdeI (YjbR/CyaY-like superfamily)</fullName>
    </submittedName>
</protein>
<reference evidence="1 2" key="1">
    <citation type="submission" date="2020-07" db="EMBL/GenBank/DDBJ databases">
        <title>Sequencing the genomes of 1000 actinobacteria strains.</title>
        <authorList>
            <person name="Klenk H.-P."/>
        </authorList>
    </citation>
    <scope>NUCLEOTIDE SEQUENCE [LARGE SCALE GENOMIC DNA]</scope>
    <source>
        <strain evidence="1 2">DSM 19087</strain>
    </source>
</reference>
<keyword evidence="2" id="KW-1185">Reference proteome</keyword>
<comment type="caution">
    <text evidence="1">The sequence shown here is derived from an EMBL/GenBank/DDBJ whole genome shotgun (WGS) entry which is preliminary data.</text>
</comment>
<proteinExistence type="predicted"/>
<evidence type="ECO:0000313" key="1">
    <source>
        <dbReference type="EMBL" id="NYI38092.1"/>
    </source>
</evidence>
<gene>
    <name evidence="1" type="ORF">BJ975_001467</name>
</gene>
<dbReference type="RefSeq" id="WP_218845758.1">
    <property type="nucleotide sequence ID" value="NZ_BAAAMP010000001.1"/>
</dbReference>
<organism evidence="1 2">
    <name type="scientific">Aeromicrobium tamlense</name>
    <dbReference type="NCBI Taxonomy" id="375541"/>
    <lineage>
        <taxon>Bacteria</taxon>
        <taxon>Bacillati</taxon>
        <taxon>Actinomycetota</taxon>
        <taxon>Actinomycetes</taxon>
        <taxon>Propionibacteriales</taxon>
        <taxon>Nocardioidaceae</taxon>
        <taxon>Aeromicrobium</taxon>
    </lineage>
</organism>
<name>A0ABX2SL96_9ACTN</name>
<sequence length="74" mass="8472">MDVLEFADGQAWDTWREEHHDTATEAWLRIRRKHADLPLITIGDALDGALCHGWIDGLRRDAARRARVARGSPR</sequence>
<evidence type="ECO:0000313" key="2">
    <source>
        <dbReference type="Proteomes" id="UP000587211"/>
    </source>
</evidence>